<dbReference type="NCBIfam" id="TIGR01571">
    <property type="entry name" value="A_thal_Cys_rich"/>
    <property type="match status" value="1"/>
</dbReference>
<gene>
    <name evidence="2" type="ORF">KFL_001960060</name>
</gene>
<dbReference type="InterPro" id="IPR006461">
    <property type="entry name" value="PLAC_motif_containing"/>
</dbReference>
<proteinExistence type="predicted"/>
<reference evidence="2 3" key="1">
    <citation type="journal article" date="2014" name="Nat. Commun.">
        <title>Klebsormidium flaccidum genome reveals primary factors for plant terrestrial adaptation.</title>
        <authorList>
            <person name="Hori K."/>
            <person name="Maruyama F."/>
            <person name="Fujisawa T."/>
            <person name="Togashi T."/>
            <person name="Yamamoto N."/>
            <person name="Seo M."/>
            <person name="Sato S."/>
            <person name="Yamada T."/>
            <person name="Mori H."/>
            <person name="Tajima N."/>
            <person name="Moriyama T."/>
            <person name="Ikeuchi M."/>
            <person name="Watanabe M."/>
            <person name="Wada H."/>
            <person name="Kobayashi K."/>
            <person name="Saito M."/>
            <person name="Masuda T."/>
            <person name="Sasaki-Sekimoto Y."/>
            <person name="Mashiguchi K."/>
            <person name="Awai K."/>
            <person name="Shimojima M."/>
            <person name="Masuda S."/>
            <person name="Iwai M."/>
            <person name="Nobusawa T."/>
            <person name="Narise T."/>
            <person name="Kondo S."/>
            <person name="Saito H."/>
            <person name="Sato R."/>
            <person name="Murakawa M."/>
            <person name="Ihara Y."/>
            <person name="Oshima-Yamada Y."/>
            <person name="Ohtaka K."/>
            <person name="Satoh M."/>
            <person name="Sonobe K."/>
            <person name="Ishii M."/>
            <person name="Ohtani R."/>
            <person name="Kanamori-Sato M."/>
            <person name="Honoki R."/>
            <person name="Miyazaki D."/>
            <person name="Mochizuki H."/>
            <person name="Umetsu J."/>
            <person name="Higashi K."/>
            <person name="Shibata D."/>
            <person name="Kamiya Y."/>
            <person name="Sato N."/>
            <person name="Nakamura Y."/>
            <person name="Tabata S."/>
            <person name="Ida S."/>
            <person name="Kurokawa K."/>
            <person name="Ohta H."/>
        </authorList>
    </citation>
    <scope>NUCLEOTIDE SEQUENCE [LARGE SCALE GENOMIC DNA]</scope>
    <source>
        <strain evidence="2 3">NIES-2285</strain>
    </source>
</reference>
<protein>
    <recommendedName>
        <fullName evidence="4">PLAC8 family protein</fullName>
    </recommendedName>
</protein>
<accession>A0A1Y1I596</accession>
<organism evidence="2 3">
    <name type="scientific">Klebsormidium nitens</name>
    <name type="common">Green alga</name>
    <name type="synonym">Ulothrix nitens</name>
    <dbReference type="NCBI Taxonomy" id="105231"/>
    <lineage>
        <taxon>Eukaryota</taxon>
        <taxon>Viridiplantae</taxon>
        <taxon>Streptophyta</taxon>
        <taxon>Klebsormidiophyceae</taxon>
        <taxon>Klebsormidiales</taxon>
        <taxon>Klebsormidiaceae</taxon>
        <taxon>Klebsormidium</taxon>
    </lineage>
</organism>
<dbReference type="OrthoDB" id="1045822at2759"/>
<evidence type="ECO:0000313" key="2">
    <source>
        <dbReference type="EMBL" id="GAQ84589.1"/>
    </source>
</evidence>
<name>A0A1Y1I596_KLENI</name>
<keyword evidence="3" id="KW-1185">Reference proteome</keyword>
<dbReference type="PANTHER" id="PTHR15907">
    <property type="entry name" value="DUF614 FAMILY PROTEIN-RELATED"/>
    <property type="match status" value="1"/>
</dbReference>
<dbReference type="Proteomes" id="UP000054558">
    <property type="component" value="Unassembled WGS sequence"/>
</dbReference>
<evidence type="ECO:0008006" key="4">
    <source>
        <dbReference type="Google" id="ProtNLM"/>
    </source>
</evidence>
<feature type="compositionally biased region" description="Polar residues" evidence="1">
    <location>
        <begin position="13"/>
        <end position="27"/>
    </location>
</feature>
<sequence>MAENPKCPGQVVWVSSSEPLHQESSLPPLQEDSFDDLPELIEAESDSDSEGVPELVADLSEVSDYDDMPELGSDSDDDVSDDDEPPPLVGEDSDDEDDLPELIAFDDEEDSKEKYELLIATAGARRSSPYRSLTQQPCWLEKSAIGNLEGFGGGDVTSGESSPWNMALAQYQSKVGNPLVVITDSVGEETLSNESLRRPVECPRLGDQGLVKGEERTVVFPGGAKQAEPQEWSTGLFDCCLDVPTCLLGALCPCVLYGQTHRLVTGRSCMTSALAQFFAVLGGALLGGCFLCHWGYAPCAAAPLRSVIRGKYGLAATGPFELASEAEGRLADCFVHYWCHPCALCQEYREVKFRTKLETGGTYTAPPVVEEMEKRVIAEPVKSAGVKEEAGGVYYTLLAGEYKGAVV</sequence>
<dbReference type="STRING" id="105231.A0A1Y1I596"/>
<evidence type="ECO:0000256" key="1">
    <source>
        <dbReference type="SAM" id="MobiDB-lite"/>
    </source>
</evidence>
<feature type="region of interest" description="Disordered" evidence="1">
    <location>
        <begin position="1"/>
        <end position="99"/>
    </location>
</feature>
<feature type="compositionally biased region" description="Acidic residues" evidence="1">
    <location>
        <begin position="32"/>
        <end position="51"/>
    </location>
</feature>
<feature type="compositionally biased region" description="Acidic residues" evidence="1">
    <location>
        <begin position="61"/>
        <end position="99"/>
    </location>
</feature>
<dbReference type="EMBL" id="DF237145">
    <property type="protein sequence ID" value="GAQ84589.1"/>
    <property type="molecule type" value="Genomic_DNA"/>
</dbReference>
<evidence type="ECO:0000313" key="3">
    <source>
        <dbReference type="Proteomes" id="UP000054558"/>
    </source>
</evidence>
<dbReference type="Pfam" id="PF04749">
    <property type="entry name" value="PLAC8"/>
    <property type="match status" value="1"/>
</dbReference>
<dbReference type="AlphaFoldDB" id="A0A1Y1I596"/>